<evidence type="ECO:0000313" key="2">
    <source>
        <dbReference type="EMBL" id="SDK72115.1"/>
    </source>
</evidence>
<dbReference type="Gene3D" id="3.40.630.10">
    <property type="entry name" value="Zn peptidases"/>
    <property type="match status" value="2"/>
</dbReference>
<dbReference type="GO" id="GO:0005829">
    <property type="term" value="C:cytosol"/>
    <property type="evidence" value="ECO:0007669"/>
    <property type="project" value="TreeGrafter"/>
</dbReference>
<proteinExistence type="predicted"/>
<organism evidence="2 3">
    <name type="scientific">Natronincola ferrireducens</name>
    <dbReference type="NCBI Taxonomy" id="393762"/>
    <lineage>
        <taxon>Bacteria</taxon>
        <taxon>Bacillati</taxon>
        <taxon>Bacillota</taxon>
        <taxon>Clostridia</taxon>
        <taxon>Peptostreptococcales</taxon>
        <taxon>Natronincolaceae</taxon>
        <taxon>Natronincola</taxon>
    </lineage>
</organism>
<evidence type="ECO:0000313" key="3">
    <source>
        <dbReference type="Proteomes" id="UP000198718"/>
    </source>
</evidence>
<dbReference type="FunFam" id="3.40.630.10:FF:000018">
    <property type="entry name" value="Aminoacyl-histidine dipeptidase PepD"/>
    <property type="match status" value="1"/>
</dbReference>
<dbReference type="EMBL" id="FNFP01000003">
    <property type="protein sequence ID" value="SDK72115.1"/>
    <property type="molecule type" value="Genomic_DNA"/>
</dbReference>
<dbReference type="Pfam" id="PF07687">
    <property type="entry name" value="M20_dimer"/>
    <property type="match status" value="1"/>
</dbReference>
<dbReference type="NCBIfam" id="TIGR01893">
    <property type="entry name" value="aa-his-dipept"/>
    <property type="match status" value="1"/>
</dbReference>
<dbReference type="Pfam" id="PF01546">
    <property type="entry name" value="Peptidase_M20"/>
    <property type="match status" value="1"/>
</dbReference>
<protein>
    <submittedName>
        <fullName evidence="2">Dipeptidase D</fullName>
    </submittedName>
</protein>
<dbReference type="InterPro" id="IPR001160">
    <property type="entry name" value="Peptidase_M20C"/>
</dbReference>
<dbReference type="PIRSF" id="PIRSF016599">
    <property type="entry name" value="Xaa-His_dipept"/>
    <property type="match status" value="1"/>
</dbReference>
<dbReference type="PRINTS" id="PR00934">
    <property type="entry name" value="XHISDIPTASE"/>
</dbReference>
<dbReference type="SUPFAM" id="SSF53187">
    <property type="entry name" value="Zn-dependent exopeptidases"/>
    <property type="match status" value="1"/>
</dbReference>
<name>A0A1G9E7S0_9FIRM</name>
<dbReference type="Gene3D" id="3.30.70.360">
    <property type="match status" value="1"/>
</dbReference>
<dbReference type="GO" id="GO:0070573">
    <property type="term" value="F:metallodipeptidase activity"/>
    <property type="evidence" value="ECO:0007669"/>
    <property type="project" value="TreeGrafter"/>
</dbReference>
<dbReference type="OrthoDB" id="9773892at2"/>
<dbReference type="PANTHER" id="PTHR43501:SF1">
    <property type="entry name" value="CYTOSOL NON-SPECIFIC DIPEPTIDASE"/>
    <property type="match status" value="1"/>
</dbReference>
<dbReference type="InterPro" id="IPR002933">
    <property type="entry name" value="Peptidase_M20"/>
</dbReference>
<dbReference type="STRING" id="393762.SAMN05660472_01864"/>
<dbReference type="RefSeq" id="WP_090553424.1">
    <property type="nucleotide sequence ID" value="NZ_FNFP01000003.1"/>
</dbReference>
<dbReference type="GO" id="GO:0006508">
    <property type="term" value="P:proteolysis"/>
    <property type="evidence" value="ECO:0007669"/>
    <property type="project" value="InterPro"/>
</dbReference>
<keyword evidence="3" id="KW-1185">Reference proteome</keyword>
<reference evidence="2 3" key="1">
    <citation type="submission" date="2016-10" db="EMBL/GenBank/DDBJ databases">
        <authorList>
            <person name="de Groot N.N."/>
        </authorList>
    </citation>
    <scope>NUCLEOTIDE SEQUENCE [LARGE SCALE GENOMIC DNA]</scope>
    <source>
        <strain evidence="2 3">DSM 18346</strain>
    </source>
</reference>
<feature type="domain" description="Peptidase M20 dimerisation" evidence="1">
    <location>
        <begin position="200"/>
        <end position="258"/>
    </location>
</feature>
<accession>A0A1G9E7S0</accession>
<dbReference type="InterPro" id="IPR011650">
    <property type="entry name" value="Peptidase_M20_dimer"/>
</dbReference>
<sequence>MDAERAFYYFNEISKIPRVSFEEKKIADYLVEQGERMGLEVIRDKENNVILKKPANRIDSPVVVLQAHTDMVWQSENPEKTLEKIPYNIHIKNGKMCADGTTLGADDGIGVALMLALLESNQKNYPALEAIFTANEEETMGGALAIRKENVTGKYMINLDSEKEGVFTIGSAGGISSLCKLPVQSKNSTKYKTVTIMVTGCIGGHSGLEINRKHENAIKILVRLLRTLSKDSFELKSIEGGSRSNAIPEWATAVVNTDSVEILEKQITDFMKTCENEWCNEEKKLSISIKQMEYSCVVYEDGFKERLLFILENLPHGVYSRTEDFVCSSVNLAIVREIEKHITIELSLRSSYESWYRDEVKKIDRLIEYFGGESEEKDEYPAWMYKKDSGLTKIFLDTYDELYGEEAECENVHAGLECGIIMRNCPSVKDAISIGPTILNAHTVFETLDIESVNKVYALLDKVLQKINVMKN</sequence>
<evidence type="ECO:0000259" key="1">
    <source>
        <dbReference type="Pfam" id="PF07687"/>
    </source>
</evidence>
<dbReference type="AlphaFoldDB" id="A0A1G9E7S0"/>
<dbReference type="Proteomes" id="UP000198718">
    <property type="component" value="Unassembled WGS sequence"/>
</dbReference>
<dbReference type="PANTHER" id="PTHR43501">
    <property type="entry name" value="CYTOSOL NON-SPECIFIC DIPEPTIDASE"/>
    <property type="match status" value="1"/>
</dbReference>
<gene>
    <name evidence="2" type="ORF">SAMN05660472_01864</name>
</gene>